<accession>A0A807LKE6</accession>
<dbReference type="Proteomes" id="UP000187148">
    <property type="component" value="Chromosome"/>
</dbReference>
<evidence type="ECO:0008006" key="5">
    <source>
        <dbReference type="Google" id="ProtNLM"/>
    </source>
</evidence>
<dbReference type="Pfam" id="PF13561">
    <property type="entry name" value="adh_short_C2"/>
    <property type="match status" value="1"/>
</dbReference>
<dbReference type="KEGG" id="kco:BWI95_16305"/>
<gene>
    <name evidence="3" type="ORF">BWI95_16305</name>
</gene>
<dbReference type="SUPFAM" id="SSF51735">
    <property type="entry name" value="NAD(P)-binding Rossmann-fold domains"/>
    <property type="match status" value="1"/>
</dbReference>
<reference evidence="3 4" key="1">
    <citation type="submission" date="2017-01" db="EMBL/GenBank/DDBJ databases">
        <authorList>
            <person name="Cao J.-M."/>
        </authorList>
    </citation>
    <scope>NUCLEOTIDE SEQUENCE [LARGE SCALE GENOMIC DNA]</scope>
    <source>
        <strain evidence="3 4">888-76</strain>
    </source>
</reference>
<evidence type="ECO:0000313" key="3">
    <source>
        <dbReference type="EMBL" id="APZ06500.1"/>
    </source>
</evidence>
<organism evidence="3 4">
    <name type="scientific">Kosakonia cowanii JCM 10956 = DSM 18146</name>
    <dbReference type="NCBI Taxonomy" id="1300165"/>
    <lineage>
        <taxon>Bacteria</taxon>
        <taxon>Pseudomonadati</taxon>
        <taxon>Pseudomonadota</taxon>
        <taxon>Gammaproteobacteria</taxon>
        <taxon>Enterobacterales</taxon>
        <taxon>Enterobacteriaceae</taxon>
        <taxon>Kosakonia</taxon>
    </lineage>
</organism>
<keyword evidence="4" id="KW-1185">Reference proteome</keyword>
<dbReference type="PRINTS" id="PR00081">
    <property type="entry name" value="GDHRDH"/>
</dbReference>
<evidence type="ECO:0000313" key="4">
    <source>
        <dbReference type="Proteomes" id="UP000187148"/>
    </source>
</evidence>
<name>A0A807LKE6_9ENTR</name>
<evidence type="ECO:0000256" key="1">
    <source>
        <dbReference type="ARBA" id="ARBA00006484"/>
    </source>
</evidence>
<dbReference type="FunFam" id="3.40.50.720:FF:000084">
    <property type="entry name" value="Short-chain dehydrogenase reductase"/>
    <property type="match status" value="1"/>
</dbReference>
<dbReference type="PRINTS" id="PR00080">
    <property type="entry name" value="SDRFAMILY"/>
</dbReference>
<dbReference type="InterPro" id="IPR002347">
    <property type="entry name" value="SDR_fam"/>
</dbReference>
<dbReference type="PANTHER" id="PTHR42760:SF133">
    <property type="entry name" value="3-OXOACYL-[ACYL-CARRIER-PROTEIN] REDUCTASE"/>
    <property type="match status" value="1"/>
</dbReference>
<dbReference type="PANTHER" id="PTHR42760">
    <property type="entry name" value="SHORT-CHAIN DEHYDROGENASES/REDUCTASES FAMILY MEMBER"/>
    <property type="match status" value="1"/>
</dbReference>
<evidence type="ECO:0000256" key="2">
    <source>
        <dbReference type="ARBA" id="ARBA00023002"/>
    </source>
</evidence>
<proteinExistence type="inferred from homology"/>
<dbReference type="EMBL" id="CP019445">
    <property type="protein sequence ID" value="APZ06500.1"/>
    <property type="molecule type" value="Genomic_DNA"/>
</dbReference>
<dbReference type="InterPro" id="IPR036291">
    <property type="entry name" value="NAD(P)-bd_dom_sf"/>
</dbReference>
<dbReference type="GO" id="GO:0016616">
    <property type="term" value="F:oxidoreductase activity, acting on the CH-OH group of donors, NAD or NADP as acceptor"/>
    <property type="evidence" value="ECO:0007669"/>
    <property type="project" value="TreeGrafter"/>
</dbReference>
<comment type="similarity">
    <text evidence="1">Belongs to the short-chain dehydrogenases/reductases (SDR) family.</text>
</comment>
<dbReference type="RefSeq" id="WP_076769842.1">
    <property type="nucleotide sequence ID" value="NZ_CP019445.1"/>
</dbReference>
<dbReference type="Gene3D" id="3.40.50.720">
    <property type="entry name" value="NAD(P)-binding Rossmann-like Domain"/>
    <property type="match status" value="1"/>
</dbReference>
<sequence length="260" mass="27422">MSHSERNIIITGAGSGIGAAAARAFSESGDRVHLFDLSQERLDDVAAELKTVKIYQVDVTDAHRVRETVEGIEKEFGSVDVLVSNAGIFDGLAGIEETSYELWHKIIETNLTGAFNIIKPASEAMVRQKSGRIITISSIAATRTSPDGLSYDTSKAGLEGMTRRLAVDLGKYGITANTVAPGVIETDILATSGEILGDLAGQDSGGDNSESNAQFLETVVPARRTGQPSEVAATIHFLASEGASYINGEVIHVDGGWIAS</sequence>
<protein>
    <recommendedName>
        <fullName evidence="5">SDR family oxidoreductase</fullName>
    </recommendedName>
</protein>
<dbReference type="AlphaFoldDB" id="A0A807LKE6"/>
<keyword evidence="2" id="KW-0560">Oxidoreductase</keyword>